<keyword evidence="4 7" id="KW-0560">Oxidoreductase</keyword>
<name>A0ABT0YSU4_9BURK</name>
<dbReference type="PRINTS" id="PR00385">
    <property type="entry name" value="P450"/>
</dbReference>
<dbReference type="InterPro" id="IPR001128">
    <property type="entry name" value="Cyt_P450"/>
</dbReference>
<dbReference type="InterPro" id="IPR002401">
    <property type="entry name" value="Cyt_P450_E_grp-I"/>
</dbReference>
<protein>
    <submittedName>
        <fullName evidence="8">Cytochrome P450</fullName>
    </submittedName>
</protein>
<comment type="caution">
    <text evidence="8">The sequence shown here is derived from an EMBL/GenBank/DDBJ whole genome shotgun (WGS) entry which is preliminary data.</text>
</comment>
<evidence type="ECO:0000313" key="8">
    <source>
        <dbReference type="EMBL" id="MCM5681817.1"/>
    </source>
</evidence>
<keyword evidence="2 7" id="KW-0349">Heme</keyword>
<dbReference type="PROSITE" id="PS00086">
    <property type="entry name" value="CYTOCHROME_P450"/>
    <property type="match status" value="1"/>
</dbReference>
<dbReference type="PANTHER" id="PTHR24291:SF50">
    <property type="entry name" value="BIFUNCTIONAL ALBAFLAVENONE MONOOXYGENASE_TERPENE SYNTHASE"/>
    <property type="match status" value="1"/>
</dbReference>
<evidence type="ECO:0000256" key="5">
    <source>
        <dbReference type="ARBA" id="ARBA00023004"/>
    </source>
</evidence>
<dbReference type="InterPro" id="IPR036396">
    <property type="entry name" value="Cyt_P450_sf"/>
</dbReference>
<dbReference type="PANTHER" id="PTHR24291">
    <property type="entry name" value="CYTOCHROME P450 FAMILY 4"/>
    <property type="match status" value="1"/>
</dbReference>
<dbReference type="InterPro" id="IPR050196">
    <property type="entry name" value="Cytochrome_P450_Monoox"/>
</dbReference>
<evidence type="ECO:0000256" key="4">
    <source>
        <dbReference type="ARBA" id="ARBA00023002"/>
    </source>
</evidence>
<reference evidence="8" key="1">
    <citation type="submission" date="2022-05" db="EMBL/GenBank/DDBJ databases">
        <title>Schlegelella sp. nov., isolated from mangrove soil.</title>
        <authorList>
            <person name="Liu Y."/>
            <person name="Ge X."/>
            <person name="Liu W."/>
        </authorList>
    </citation>
    <scope>NUCLEOTIDE SEQUENCE</scope>
    <source>
        <strain evidence="8">S2-27</strain>
    </source>
</reference>
<gene>
    <name evidence="8" type="ORF">M8A51_20005</name>
</gene>
<evidence type="ECO:0000256" key="1">
    <source>
        <dbReference type="ARBA" id="ARBA00010617"/>
    </source>
</evidence>
<keyword evidence="6 7" id="KW-0503">Monooxygenase</keyword>
<evidence type="ECO:0000256" key="6">
    <source>
        <dbReference type="ARBA" id="ARBA00023033"/>
    </source>
</evidence>
<keyword evidence="9" id="KW-1185">Reference proteome</keyword>
<dbReference type="Pfam" id="PF00067">
    <property type="entry name" value="p450"/>
    <property type="match status" value="1"/>
</dbReference>
<keyword evidence="3 7" id="KW-0479">Metal-binding</keyword>
<evidence type="ECO:0000256" key="7">
    <source>
        <dbReference type="RuleBase" id="RU000461"/>
    </source>
</evidence>
<keyword evidence="5 7" id="KW-0408">Iron</keyword>
<dbReference type="Gene3D" id="1.10.630.10">
    <property type="entry name" value="Cytochrome P450"/>
    <property type="match status" value="1"/>
</dbReference>
<organism evidence="8 9">
    <name type="scientific">Caldimonas mangrovi</name>
    <dbReference type="NCBI Taxonomy" id="2944811"/>
    <lineage>
        <taxon>Bacteria</taxon>
        <taxon>Pseudomonadati</taxon>
        <taxon>Pseudomonadota</taxon>
        <taxon>Betaproteobacteria</taxon>
        <taxon>Burkholderiales</taxon>
        <taxon>Sphaerotilaceae</taxon>
        <taxon>Caldimonas</taxon>
    </lineage>
</organism>
<dbReference type="SUPFAM" id="SSF48264">
    <property type="entry name" value="Cytochrome P450"/>
    <property type="match status" value="1"/>
</dbReference>
<dbReference type="RefSeq" id="WP_251780297.1">
    <property type="nucleotide sequence ID" value="NZ_JAMKFE010000014.1"/>
</dbReference>
<dbReference type="Proteomes" id="UP001165541">
    <property type="component" value="Unassembled WGS sequence"/>
</dbReference>
<accession>A0ABT0YSU4</accession>
<dbReference type="PRINTS" id="PR00463">
    <property type="entry name" value="EP450I"/>
</dbReference>
<sequence length="472" mass="53093">MNPTRPPGPRAGLFGLRLASRMFRDYPEFHRQLQRDHGDAAYFRLGRYRDYVFSDPELIREVLMTKARSFVRWQRSMRVFALAHGQSVLITEGGVWQRQRRMLQPGFAPRRFDAYARQIGDASARALDAVQTDGRTPIDFEQTMTALTMDVIMRTLFSSEAPEDAAAAGAAVQVLSRAALNEMFLPFELPQWVPLPWRPATRRALQTLDALVWRLLRERRAHPGAHQDLLAMLMSAADEEDGDARLSDQEVRDQCMTMFLAGHETTATGLAWWGWAMASHPEIARRAAAEVDAALGGRIPVHGDLPRLPYLMQTLKETLRLRPPAAALFTREAVEDVQIGSWLLPRGSLVMITPFVVHHDERWFPSAERFDPDRFAPERADSIPRGAYLPFGVGPRVCIGNNFALMEMAQVAAMLLQRFELVRPAHAPEPHPRLHVTLKPEGGLRLVLRPRSAVRSQATGLAGMASCPRVHA</sequence>
<comment type="similarity">
    <text evidence="1 7">Belongs to the cytochrome P450 family.</text>
</comment>
<dbReference type="InterPro" id="IPR017972">
    <property type="entry name" value="Cyt_P450_CS"/>
</dbReference>
<proteinExistence type="inferred from homology"/>
<evidence type="ECO:0000256" key="2">
    <source>
        <dbReference type="ARBA" id="ARBA00022617"/>
    </source>
</evidence>
<dbReference type="EMBL" id="JAMKFE010000014">
    <property type="protein sequence ID" value="MCM5681817.1"/>
    <property type="molecule type" value="Genomic_DNA"/>
</dbReference>
<evidence type="ECO:0000256" key="3">
    <source>
        <dbReference type="ARBA" id="ARBA00022723"/>
    </source>
</evidence>
<evidence type="ECO:0000313" key="9">
    <source>
        <dbReference type="Proteomes" id="UP001165541"/>
    </source>
</evidence>